<evidence type="ECO:0000313" key="2">
    <source>
        <dbReference type="Proteomes" id="UP000516305"/>
    </source>
</evidence>
<dbReference type="AlphaFoldDB" id="A0A7H0VEV6"/>
<reference evidence="1 2" key="1">
    <citation type="submission" date="2020-08" db="EMBL/GenBank/DDBJ databases">
        <title>Croceimicrobium hydrocarbonivorans gen. nov., sp. nov., a novel marine bacterium isolated from a bacterial consortium that degrades polyethylene terephthalate.</title>
        <authorList>
            <person name="Liu R."/>
        </authorList>
    </citation>
    <scope>NUCLEOTIDE SEQUENCE [LARGE SCALE GENOMIC DNA]</scope>
    <source>
        <strain evidence="1 2">A20-9</strain>
    </source>
</reference>
<proteinExistence type="predicted"/>
<gene>
    <name evidence="1" type="ORF">H4K34_18090</name>
</gene>
<accession>A0A7H0VEV6</accession>
<protein>
    <submittedName>
        <fullName evidence="1">Uncharacterized protein</fullName>
    </submittedName>
</protein>
<dbReference type="RefSeq" id="WP_210758783.1">
    <property type="nucleotide sequence ID" value="NZ_CP060139.1"/>
</dbReference>
<dbReference type="PROSITE" id="PS51257">
    <property type="entry name" value="PROKAR_LIPOPROTEIN"/>
    <property type="match status" value="1"/>
</dbReference>
<keyword evidence="2" id="KW-1185">Reference proteome</keyword>
<name>A0A7H0VEV6_9FLAO</name>
<sequence length="312" mass="34308">MKRIALLGLALLTLASCEDDPVVNTNTYPTDNLALPQVRSSLILSSYNPSFGYIAEIPRLLLSDQYGSELTFMNVVTDANNEFYSAIADSITFNQPLEAAPSFYLNDETVDMASLLTDIEPALAKKPIATVNHKVTVTDTAWLVDSKVRFWVDTMNRGFRIATYMTVSAKAANYPTAGLDLRVNAAPGTVISNGDLSVWDQEIQSLDSSGTVTTKGAPFYHSNVLVRNFNPESAWGFSFEEYSPFGQSFSKGDIIGTKTTPIRHYFPTPNSGLDGAIDVDFEFTPGFLTVIWCENSETAKYEYVNSVFTALK</sequence>
<dbReference type="Proteomes" id="UP000516305">
    <property type="component" value="Chromosome"/>
</dbReference>
<dbReference type="KEGG" id="chyd:H4K34_18090"/>
<dbReference type="EMBL" id="CP060139">
    <property type="protein sequence ID" value="QNR24254.1"/>
    <property type="molecule type" value="Genomic_DNA"/>
</dbReference>
<organism evidence="1 2">
    <name type="scientific">Croceimicrobium hydrocarbonivorans</name>
    <dbReference type="NCBI Taxonomy" id="2761580"/>
    <lineage>
        <taxon>Bacteria</taxon>
        <taxon>Pseudomonadati</taxon>
        <taxon>Bacteroidota</taxon>
        <taxon>Flavobacteriia</taxon>
        <taxon>Flavobacteriales</taxon>
        <taxon>Owenweeksiaceae</taxon>
        <taxon>Croceimicrobium</taxon>
    </lineage>
</organism>
<evidence type="ECO:0000313" key="1">
    <source>
        <dbReference type="EMBL" id="QNR24254.1"/>
    </source>
</evidence>